<dbReference type="SMART" id="SM00710">
    <property type="entry name" value="PbH1"/>
    <property type="match status" value="7"/>
</dbReference>
<dbReference type="InterPro" id="IPR036116">
    <property type="entry name" value="FN3_sf"/>
</dbReference>
<feature type="domain" description="Beta-agarase/YXIM esterase-like galactose-binding" evidence="4">
    <location>
        <begin position="184"/>
        <end position="257"/>
    </location>
</feature>
<evidence type="ECO:0000256" key="1">
    <source>
        <dbReference type="SAM" id="MobiDB-lite"/>
    </source>
</evidence>
<dbReference type="Gene3D" id="2.60.120.430">
    <property type="entry name" value="Galactose-binding lectin"/>
    <property type="match status" value="2"/>
</dbReference>
<dbReference type="Pfam" id="PF21254">
    <property type="entry name" value="AGA-YXIM_GBD"/>
    <property type="match status" value="2"/>
</dbReference>
<keyword evidence="2" id="KW-0812">Transmembrane</keyword>
<feature type="compositionally biased region" description="Acidic residues" evidence="1">
    <location>
        <begin position="878"/>
        <end position="896"/>
    </location>
</feature>
<evidence type="ECO:0000256" key="3">
    <source>
        <dbReference type="SAM" id="SignalP"/>
    </source>
</evidence>
<dbReference type="SUPFAM" id="SSF49265">
    <property type="entry name" value="Fibronectin type III"/>
    <property type="match status" value="1"/>
</dbReference>
<proteinExistence type="predicted"/>
<accession>A0A9J6R9S7</accession>
<name>A0A9J6R9S7_9BACI</name>
<keyword evidence="2" id="KW-0472">Membrane</keyword>
<evidence type="ECO:0000256" key="2">
    <source>
        <dbReference type="SAM" id="Phobius"/>
    </source>
</evidence>
<dbReference type="Gene3D" id="2.160.20.10">
    <property type="entry name" value="Single-stranded right-handed beta-helix, Pectin lyase-like"/>
    <property type="match status" value="1"/>
</dbReference>
<keyword evidence="2" id="KW-1133">Transmembrane helix</keyword>
<dbReference type="InterPro" id="IPR049033">
    <property type="entry name" value="AGA-YXIM_GBD"/>
</dbReference>
<keyword evidence="6" id="KW-1185">Reference proteome</keyword>
<dbReference type="EMBL" id="JAPRAT010000004">
    <property type="protein sequence ID" value="MCZ0702303.1"/>
    <property type="molecule type" value="Genomic_DNA"/>
</dbReference>
<feature type="compositionally biased region" description="Acidic residues" evidence="1">
    <location>
        <begin position="904"/>
        <end position="929"/>
    </location>
</feature>
<feature type="domain" description="Beta-agarase/YXIM esterase-like galactose-binding" evidence="4">
    <location>
        <begin position="40"/>
        <end position="159"/>
    </location>
</feature>
<dbReference type="InterPro" id="IPR012334">
    <property type="entry name" value="Pectin_lyas_fold"/>
</dbReference>
<feature type="transmembrane region" description="Helical" evidence="2">
    <location>
        <begin position="976"/>
        <end position="996"/>
    </location>
</feature>
<feature type="compositionally biased region" description="Acidic residues" evidence="1">
    <location>
        <begin position="936"/>
        <end position="968"/>
    </location>
</feature>
<evidence type="ECO:0000313" key="6">
    <source>
        <dbReference type="Proteomes" id="UP001084197"/>
    </source>
</evidence>
<comment type="caution">
    <text evidence="5">The sequence shown here is derived from an EMBL/GenBank/DDBJ whole genome shotgun (WGS) entry which is preliminary data.</text>
</comment>
<feature type="chain" id="PRO_5039888528" description="Beta-agarase/YXIM esterase-like galactose-binding domain-containing protein" evidence="3">
    <location>
        <begin position="24"/>
        <end position="1006"/>
    </location>
</feature>
<dbReference type="SUPFAM" id="SSF49785">
    <property type="entry name" value="Galactose-binding domain-like"/>
    <property type="match status" value="2"/>
</dbReference>
<protein>
    <recommendedName>
        <fullName evidence="4">Beta-agarase/YXIM esterase-like galactose-binding domain-containing protein</fullName>
    </recommendedName>
</protein>
<gene>
    <name evidence="5" type="ORF">OWO01_03635</name>
</gene>
<evidence type="ECO:0000313" key="5">
    <source>
        <dbReference type="EMBL" id="MCZ0702303.1"/>
    </source>
</evidence>
<dbReference type="InterPro" id="IPR011050">
    <property type="entry name" value="Pectin_lyase_fold/virulence"/>
</dbReference>
<dbReference type="InterPro" id="IPR008979">
    <property type="entry name" value="Galactose-bd-like_sf"/>
</dbReference>
<sequence>MKKKLSFVIVFLLVFSLFSSASASISTSAAEGNYDLPHLKFDLGTESSPSADGYTKISELTGYDREVGYGFDEVRPGDSRDQGNELRRDFVLASGNTFTVDLPNGEYFVEILTGSNWDSNSTTFSLQGADMEGGRNTSAGDFAIYEDSATVTDGQLTIMFGGVWARINAIEITEIGADEAIRLFDFGTETSPVEAGYTKVSNLVVYGSDLGYGFDEMIGARDQGTDLHLRDFVLASGNTFRVDVPNGDYKVLITTGAEWDNNRTSYSLQGGEIQGGTRTEAGQFLTYEDHIHVADEQITIAFSNEWARINAIEIVPILVINSLEVSNFSVTGTFVDLNWESSAAAVSYHVFRKEEGESNFTLIGETIDSNYRDETVNVGYTYTYAVEAVTNFSLTPVKSNEVTVTMIDENRTPPGQPTEIELGEGVSEELVTFSWGEVNDATLYYVYRSRFHFEQIPNAIESFERIGITDEPFFTDSDIHSPNPYYYFVTAVNEGGVSEISEVLEAQGRDLPEREQCGAGAFDIEVIQTNGTWQAIRANGEVVYSGEVMLEAVQSAVDNLTPDRTNQEKVLVRDSGTMSADESIDLPSHTILEVCGTIHVKKTDGGFSYDNHAAAVRVRYAENVSIPNLSVTGSPNFGIFVRTSEDIHLGNIDLRLDSGHGIRIDSRDDDSVYGVRNVQIDEVYVSGTSSHGLETYGVDGIKIGMVTAVDTGYSGVLLNDTINAEVDTVYGYRAASGTGYAAFRMANRNGHIDDDYTPNIFVGEVIARHGGRGIFSVSRSGGAVIDRIDIAHTGNNAILLENGYNITINGGIVEGQNGIRISARAEFPNNSDILVQNLTVRNSSIIERPIGENIQFLNITLEGNSTVEANYITYAEDIDEPGEDTNDPDEEADDPDQVTGDPVEGTDDPDEGTGDPGEGVDDEDEEADNTDGGAGDSDEEADDPEESTDDPDKDVNDSEEGADDEDQMPDTATNTYTNLLIGFVLLIIGVLIFFMIQKRLGMKKNI</sequence>
<dbReference type="Gene3D" id="2.60.40.10">
    <property type="entry name" value="Immunoglobulins"/>
    <property type="match status" value="2"/>
</dbReference>
<dbReference type="SUPFAM" id="SSF51126">
    <property type="entry name" value="Pectin lyase-like"/>
    <property type="match status" value="2"/>
</dbReference>
<dbReference type="RefSeq" id="WP_268779070.1">
    <property type="nucleotide sequence ID" value="NZ_JAPRAT010000004.1"/>
</dbReference>
<feature type="region of interest" description="Disordered" evidence="1">
    <location>
        <begin position="878"/>
        <end position="971"/>
    </location>
</feature>
<dbReference type="InterPro" id="IPR013783">
    <property type="entry name" value="Ig-like_fold"/>
</dbReference>
<feature type="signal peptide" evidence="3">
    <location>
        <begin position="1"/>
        <end position="23"/>
    </location>
</feature>
<dbReference type="Proteomes" id="UP001084197">
    <property type="component" value="Unassembled WGS sequence"/>
</dbReference>
<keyword evidence="3" id="KW-0732">Signal</keyword>
<dbReference type="InterPro" id="IPR006626">
    <property type="entry name" value="PbH1"/>
</dbReference>
<evidence type="ECO:0000259" key="4">
    <source>
        <dbReference type="Pfam" id="PF21254"/>
    </source>
</evidence>
<dbReference type="AlphaFoldDB" id="A0A9J6R9S7"/>
<organism evidence="5 6">
    <name type="scientific">Natronobacillus azotifigens</name>
    <dbReference type="NCBI Taxonomy" id="472978"/>
    <lineage>
        <taxon>Bacteria</taxon>
        <taxon>Bacillati</taxon>
        <taxon>Bacillota</taxon>
        <taxon>Bacilli</taxon>
        <taxon>Bacillales</taxon>
        <taxon>Bacillaceae</taxon>
        <taxon>Natronobacillus</taxon>
    </lineage>
</organism>
<reference evidence="5" key="1">
    <citation type="submission" date="2022-11" db="EMBL/GenBank/DDBJ databases">
        <title>WGS of Natronobacillus azotifigens 24KS-1, an anaerobic diazotrophic haloalkaliphile from soda-rich habitats.</title>
        <authorList>
            <person name="Sorokin D.Y."/>
            <person name="Merkel A.Y."/>
        </authorList>
    </citation>
    <scope>NUCLEOTIDE SEQUENCE</scope>
    <source>
        <strain evidence="5">24KS-1</strain>
    </source>
</reference>